<dbReference type="InterPro" id="IPR039420">
    <property type="entry name" value="WalR-like"/>
</dbReference>
<dbReference type="SMART" id="SM00448">
    <property type="entry name" value="REC"/>
    <property type="match status" value="1"/>
</dbReference>
<dbReference type="PANTHER" id="PTHR48111">
    <property type="entry name" value="REGULATOR OF RPOS"/>
    <property type="match status" value="1"/>
</dbReference>
<dbReference type="PROSITE" id="PS50110">
    <property type="entry name" value="RESPONSE_REGULATORY"/>
    <property type="match status" value="1"/>
</dbReference>
<evidence type="ECO:0000256" key="5">
    <source>
        <dbReference type="ARBA" id="ARBA00023163"/>
    </source>
</evidence>
<keyword evidence="5" id="KW-0804">Transcription</keyword>
<evidence type="ECO:0000256" key="1">
    <source>
        <dbReference type="ARBA" id="ARBA00022553"/>
    </source>
</evidence>
<sequence length="130" mass="14007">MNATAAAPVVLIAEDDEDIRDLISWKLEVAGFRTLHAGNGKTAVELAAEHRPDAAVLDINMPAMDGLEVCQNLRRDEGTANIPVLMLSARVNDSDIESGYGAGADDYMTKPFNPQELLRRLEGLLSDSAV</sequence>
<dbReference type="PANTHER" id="PTHR48111:SF1">
    <property type="entry name" value="TWO-COMPONENT RESPONSE REGULATOR ORR33"/>
    <property type="match status" value="1"/>
</dbReference>
<evidence type="ECO:0000313" key="8">
    <source>
        <dbReference type="EMBL" id="MBL7258495.1"/>
    </source>
</evidence>
<evidence type="ECO:0000256" key="6">
    <source>
        <dbReference type="PROSITE-ProRule" id="PRU00169"/>
    </source>
</evidence>
<keyword evidence="2" id="KW-0902">Two-component regulatory system</keyword>
<reference evidence="8 9" key="1">
    <citation type="submission" date="2021-01" db="EMBL/GenBank/DDBJ databases">
        <title>Actinoplanes sp. nov. LDG1-01 isolated from lichen.</title>
        <authorList>
            <person name="Saeng-In P."/>
            <person name="Phongsopitanun W."/>
            <person name="Kanchanasin P."/>
            <person name="Yuki M."/>
            <person name="Kudo T."/>
            <person name="Ohkuma M."/>
            <person name="Tanasupawat S."/>
        </authorList>
    </citation>
    <scope>NUCLEOTIDE SEQUENCE [LARGE SCALE GENOMIC DNA]</scope>
    <source>
        <strain evidence="8 9">LDG1-01</strain>
    </source>
</reference>
<evidence type="ECO:0000256" key="4">
    <source>
        <dbReference type="ARBA" id="ARBA00023125"/>
    </source>
</evidence>
<dbReference type="InterPro" id="IPR001789">
    <property type="entry name" value="Sig_transdc_resp-reg_receiver"/>
</dbReference>
<evidence type="ECO:0000256" key="2">
    <source>
        <dbReference type="ARBA" id="ARBA00023012"/>
    </source>
</evidence>
<evidence type="ECO:0000256" key="3">
    <source>
        <dbReference type="ARBA" id="ARBA00023015"/>
    </source>
</evidence>
<name>A0ABS1VVJ6_9ACTN</name>
<dbReference type="SUPFAM" id="SSF52172">
    <property type="entry name" value="CheY-like"/>
    <property type="match status" value="1"/>
</dbReference>
<keyword evidence="4" id="KW-0238">DNA-binding</keyword>
<dbReference type="Gene3D" id="3.40.50.2300">
    <property type="match status" value="1"/>
</dbReference>
<keyword evidence="1 6" id="KW-0597">Phosphoprotein</keyword>
<dbReference type="Pfam" id="PF00072">
    <property type="entry name" value="Response_reg"/>
    <property type="match status" value="1"/>
</dbReference>
<evidence type="ECO:0000259" key="7">
    <source>
        <dbReference type="PROSITE" id="PS50110"/>
    </source>
</evidence>
<keyword evidence="9" id="KW-1185">Reference proteome</keyword>
<evidence type="ECO:0000313" key="9">
    <source>
        <dbReference type="Proteomes" id="UP000598996"/>
    </source>
</evidence>
<dbReference type="InterPro" id="IPR011006">
    <property type="entry name" value="CheY-like_superfamily"/>
</dbReference>
<accession>A0ABS1VVJ6</accession>
<dbReference type="CDD" id="cd17574">
    <property type="entry name" value="REC_OmpR"/>
    <property type="match status" value="1"/>
</dbReference>
<keyword evidence="3" id="KW-0805">Transcription regulation</keyword>
<feature type="domain" description="Response regulatory" evidence="7">
    <location>
        <begin position="9"/>
        <end position="125"/>
    </location>
</feature>
<gene>
    <name evidence="8" type="ORF">JKJ07_29705</name>
</gene>
<dbReference type="RefSeq" id="WP_202995171.1">
    <property type="nucleotide sequence ID" value="NZ_JAENHO010000009.1"/>
</dbReference>
<comment type="caution">
    <text evidence="8">The sequence shown here is derived from an EMBL/GenBank/DDBJ whole genome shotgun (WGS) entry which is preliminary data.</text>
</comment>
<proteinExistence type="predicted"/>
<feature type="modified residue" description="4-aspartylphosphate" evidence="6">
    <location>
        <position position="58"/>
    </location>
</feature>
<organism evidence="8 9">
    <name type="scientific">Paractinoplanes lichenicola</name>
    <dbReference type="NCBI Taxonomy" id="2802976"/>
    <lineage>
        <taxon>Bacteria</taxon>
        <taxon>Bacillati</taxon>
        <taxon>Actinomycetota</taxon>
        <taxon>Actinomycetes</taxon>
        <taxon>Micromonosporales</taxon>
        <taxon>Micromonosporaceae</taxon>
        <taxon>Paractinoplanes</taxon>
    </lineage>
</organism>
<dbReference type="Proteomes" id="UP000598996">
    <property type="component" value="Unassembled WGS sequence"/>
</dbReference>
<protein>
    <submittedName>
        <fullName evidence="8">Response regulator</fullName>
    </submittedName>
</protein>
<dbReference type="EMBL" id="JAENHO010000009">
    <property type="protein sequence ID" value="MBL7258495.1"/>
    <property type="molecule type" value="Genomic_DNA"/>
</dbReference>